<gene>
    <name evidence="2" type="ORF">QQX98_005667</name>
</gene>
<organism evidence="2 3">
    <name type="scientific">Neonectria punicea</name>
    <dbReference type="NCBI Taxonomy" id="979145"/>
    <lineage>
        <taxon>Eukaryota</taxon>
        <taxon>Fungi</taxon>
        <taxon>Dikarya</taxon>
        <taxon>Ascomycota</taxon>
        <taxon>Pezizomycotina</taxon>
        <taxon>Sordariomycetes</taxon>
        <taxon>Hypocreomycetidae</taxon>
        <taxon>Hypocreales</taxon>
        <taxon>Nectriaceae</taxon>
        <taxon>Neonectria</taxon>
    </lineage>
</organism>
<protein>
    <recommendedName>
        <fullName evidence="1">GST N-terminal domain-containing protein</fullName>
    </recommendedName>
</protein>
<evidence type="ECO:0000259" key="1">
    <source>
        <dbReference type="PROSITE" id="PS50404"/>
    </source>
</evidence>
<dbReference type="InterPro" id="IPR036249">
    <property type="entry name" value="Thioredoxin-like_sf"/>
</dbReference>
<dbReference type="Pfam" id="PF13409">
    <property type="entry name" value="GST_N_2"/>
    <property type="match status" value="1"/>
</dbReference>
<dbReference type="Proteomes" id="UP001498476">
    <property type="component" value="Unassembled WGS sequence"/>
</dbReference>
<sequence length="249" mass="27503">MSAALELFVFSWGVYPRRVLLYLAEKGLLDSPQIKITQVTISTEGKPVAPGKPPGTVPILRLPDGIFIKQSVAILEYLEDICDSPDPKQPWQVELSQTAGIKGTMRGTTPEEKARSREMLALADETTGYFGLACHKGSELFAPLEPTSALAAKLILDYAQKPLKLLEAYYAGNSRLEEDGGRVILADCVLYSLLDFASGFYEVDLLADPEFAGLRRFYEAFKQRSSAQVPEDHFPADLKKLACQWLVLS</sequence>
<dbReference type="InterPro" id="IPR036282">
    <property type="entry name" value="Glutathione-S-Trfase_C_sf"/>
</dbReference>
<accession>A0ABR1H3X4</accession>
<proteinExistence type="predicted"/>
<keyword evidence="3" id="KW-1185">Reference proteome</keyword>
<dbReference type="EMBL" id="JAZAVJ010000078">
    <property type="protein sequence ID" value="KAK7415754.1"/>
    <property type="molecule type" value="Genomic_DNA"/>
</dbReference>
<reference evidence="2 3" key="1">
    <citation type="journal article" date="2025" name="Microbiol. Resour. Announc.">
        <title>Draft genome sequences for Neonectria magnoliae and Neonectria punicea, canker pathogens of Liriodendron tulipifera and Acer saccharum in West Virginia.</title>
        <authorList>
            <person name="Petronek H.M."/>
            <person name="Kasson M.T."/>
            <person name="Metheny A.M."/>
            <person name="Stauder C.M."/>
            <person name="Lovett B."/>
            <person name="Lynch S.C."/>
            <person name="Garnas J.R."/>
            <person name="Kasson L.R."/>
            <person name="Stajich J.E."/>
        </authorList>
    </citation>
    <scope>NUCLEOTIDE SEQUENCE [LARGE SCALE GENOMIC DNA]</scope>
    <source>
        <strain evidence="2 3">NRRL 64653</strain>
    </source>
</reference>
<evidence type="ECO:0000313" key="2">
    <source>
        <dbReference type="EMBL" id="KAK7415754.1"/>
    </source>
</evidence>
<feature type="domain" description="GST N-terminal" evidence="1">
    <location>
        <begin position="3"/>
        <end position="86"/>
    </location>
</feature>
<dbReference type="Gene3D" id="3.40.30.10">
    <property type="entry name" value="Glutaredoxin"/>
    <property type="match status" value="1"/>
</dbReference>
<name>A0ABR1H3X4_9HYPO</name>
<dbReference type="InterPro" id="IPR004045">
    <property type="entry name" value="Glutathione_S-Trfase_N"/>
</dbReference>
<evidence type="ECO:0000313" key="3">
    <source>
        <dbReference type="Proteomes" id="UP001498476"/>
    </source>
</evidence>
<dbReference type="Gene3D" id="1.20.1050.10">
    <property type="match status" value="1"/>
</dbReference>
<comment type="caution">
    <text evidence="2">The sequence shown here is derived from an EMBL/GenBank/DDBJ whole genome shotgun (WGS) entry which is preliminary data.</text>
</comment>
<dbReference type="SUPFAM" id="SSF47616">
    <property type="entry name" value="GST C-terminal domain-like"/>
    <property type="match status" value="1"/>
</dbReference>
<dbReference type="PROSITE" id="PS50404">
    <property type="entry name" value="GST_NTER"/>
    <property type="match status" value="1"/>
</dbReference>
<dbReference type="SUPFAM" id="SSF52833">
    <property type="entry name" value="Thioredoxin-like"/>
    <property type="match status" value="1"/>
</dbReference>